<evidence type="ECO:0000313" key="3">
    <source>
        <dbReference type="Proteomes" id="UP000658305"/>
    </source>
</evidence>
<feature type="compositionally biased region" description="Gly residues" evidence="1">
    <location>
        <begin position="258"/>
        <end position="277"/>
    </location>
</feature>
<gene>
    <name evidence="2" type="ORF">GCM10007291_14940</name>
</gene>
<evidence type="ECO:0000256" key="1">
    <source>
        <dbReference type="SAM" id="MobiDB-lite"/>
    </source>
</evidence>
<dbReference type="EMBL" id="BMYI01000002">
    <property type="protein sequence ID" value="GHC17257.1"/>
    <property type="molecule type" value="Genomic_DNA"/>
</dbReference>
<accession>A0ABQ3FCD0</accession>
<proteinExistence type="predicted"/>
<name>A0ABQ3FCD0_9RHOB</name>
<organism evidence="2 3">
    <name type="scientific">Gemmobacter nanjingensis</name>
    <dbReference type="NCBI Taxonomy" id="488454"/>
    <lineage>
        <taxon>Bacteria</taxon>
        <taxon>Pseudomonadati</taxon>
        <taxon>Pseudomonadota</taxon>
        <taxon>Alphaproteobacteria</taxon>
        <taxon>Rhodobacterales</taxon>
        <taxon>Paracoccaceae</taxon>
        <taxon>Gemmobacter</taxon>
    </lineage>
</organism>
<feature type="compositionally biased region" description="Basic and acidic residues" evidence="1">
    <location>
        <begin position="217"/>
        <end position="226"/>
    </location>
</feature>
<feature type="region of interest" description="Disordered" evidence="1">
    <location>
        <begin position="168"/>
        <end position="285"/>
    </location>
</feature>
<feature type="compositionally biased region" description="Acidic residues" evidence="1">
    <location>
        <begin position="168"/>
        <end position="184"/>
    </location>
</feature>
<feature type="compositionally biased region" description="Basic and acidic residues" evidence="1">
    <location>
        <begin position="235"/>
        <end position="244"/>
    </location>
</feature>
<evidence type="ECO:0000313" key="2">
    <source>
        <dbReference type="EMBL" id="GHC17257.1"/>
    </source>
</evidence>
<reference evidence="3" key="1">
    <citation type="journal article" date="2019" name="Int. J. Syst. Evol. Microbiol.">
        <title>The Global Catalogue of Microorganisms (GCM) 10K type strain sequencing project: providing services to taxonomists for standard genome sequencing and annotation.</title>
        <authorList>
            <consortium name="The Broad Institute Genomics Platform"/>
            <consortium name="The Broad Institute Genome Sequencing Center for Infectious Disease"/>
            <person name="Wu L."/>
            <person name="Ma J."/>
        </authorList>
    </citation>
    <scope>NUCLEOTIDE SEQUENCE [LARGE SCALE GENOMIC DNA]</scope>
    <source>
        <strain evidence="3">KCTC 23298</strain>
    </source>
</reference>
<feature type="region of interest" description="Disordered" evidence="1">
    <location>
        <begin position="327"/>
        <end position="360"/>
    </location>
</feature>
<keyword evidence="3" id="KW-1185">Reference proteome</keyword>
<sequence>MTGPAKGRAQAMGTVMADSRLYEYNLEGVKFTAELYIGQSGEVEAKVTMLEGHADFNTMYWGDDSFVGDSATVDNPNHQPIDLEAAGIKCQDVQFDHAQKMSAPGFEWEGADKPTYLEAGETGFVTLSGETNLDNVDVLGFWGTNASTPDGEMNAVAGDGIADCGEDDCDHDHGGEDDEDDDDCDGGKSHHGGKHCGGKDDHGKDDDDDKSCGGWGKWDRDDDHGGKGGWGKGSDWGKGHDWGKGNDWGRGNDWSHGGSWGKGDCGTGKDVGWGKGASWGKDWGHGKGGEADCGGSSKALGWFKPLGGGLASKFINLDPAKFYESCMTQKDADEDQDQGHQNEDDDDHPGGGHGGWHAFL</sequence>
<protein>
    <submittedName>
        <fullName evidence="2">Uncharacterized protein</fullName>
    </submittedName>
</protein>
<dbReference type="Proteomes" id="UP000658305">
    <property type="component" value="Unassembled WGS sequence"/>
</dbReference>
<feature type="compositionally biased region" description="Gly residues" evidence="1">
    <location>
        <begin position="351"/>
        <end position="360"/>
    </location>
</feature>
<comment type="caution">
    <text evidence="2">The sequence shown here is derived from an EMBL/GenBank/DDBJ whole genome shotgun (WGS) entry which is preliminary data.</text>
</comment>